<dbReference type="InterPro" id="IPR036866">
    <property type="entry name" value="RibonucZ/Hydroxyglut_hydro"/>
</dbReference>
<protein>
    <submittedName>
        <fullName evidence="4">MBL fold metallo-hydrolase</fullName>
    </submittedName>
</protein>
<dbReference type="InterPro" id="IPR022712">
    <property type="entry name" value="Beta_Casp"/>
</dbReference>
<dbReference type="SMART" id="SM00849">
    <property type="entry name" value="Lactamase_B"/>
    <property type="match status" value="1"/>
</dbReference>
<evidence type="ECO:0000313" key="4">
    <source>
        <dbReference type="EMBL" id="MBO8443900.1"/>
    </source>
</evidence>
<dbReference type="SMART" id="SM01027">
    <property type="entry name" value="Beta-Casp"/>
    <property type="match status" value="1"/>
</dbReference>
<dbReference type="EMBL" id="JADIMU010000063">
    <property type="protein sequence ID" value="MBO8443900.1"/>
    <property type="molecule type" value="Genomic_DNA"/>
</dbReference>
<dbReference type="GO" id="GO:0016787">
    <property type="term" value="F:hydrolase activity"/>
    <property type="evidence" value="ECO:0007669"/>
    <property type="project" value="UniProtKB-KW"/>
</dbReference>
<feature type="domain" description="Metallo-beta-lactamase" evidence="2">
    <location>
        <begin position="13"/>
        <end position="250"/>
    </location>
</feature>
<dbReference type="AlphaFoldDB" id="A0A9D9ECH4"/>
<dbReference type="SUPFAM" id="SSF56281">
    <property type="entry name" value="Metallo-hydrolase/oxidoreductase"/>
    <property type="match status" value="1"/>
</dbReference>
<keyword evidence="1" id="KW-0378">Hydrolase</keyword>
<gene>
    <name evidence="4" type="ORF">IAC42_09135</name>
</gene>
<dbReference type="PANTHER" id="PTHR11203:SF37">
    <property type="entry name" value="INTEGRATOR COMPLEX SUBUNIT 11"/>
    <property type="match status" value="1"/>
</dbReference>
<dbReference type="Pfam" id="PF10996">
    <property type="entry name" value="Beta-Casp"/>
    <property type="match status" value="1"/>
</dbReference>
<evidence type="ECO:0000259" key="2">
    <source>
        <dbReference type="SMART" id="SM00849"/>
    </source>
</evidence>
<evidence type="ECO:0000313" key="5">
    <source>
        <dbReference type="Proteomes" id="UP000823633"/>
    </source>
</evidence>
<evidence type="ECO:0000256" key="1">
    <source>
        <dbReference type="ARBA" id="ARBA00022801"/>
    </source>
</evidence>
<dbReference type="CDD" id="cd16295">
    <property type="entry name" value="TTHA0252-CPSF-like_MBL-fold"/>
    <property type="match status" value="1"/>
</dbReference>
<evidence type="ECO:0000259" key="3">
    <source>
        <dbReference type="SMART" id="SM01027"/>
    </source>
</evidence>
<dbReference type="InterPro" id="IPR050698">
    <property type="entry name" value="MBL"/>
</dbReference>
<dbReference type="Gene3D" id="3.60.15.10">
    <property type="entry name" value="Ribonuclease Z/Hydroxyacylglutathione hydrolase-like"/>
    <property type="match status" value="1"/>
</dbReference>
<dbReference type="InterPro" id="IPR011108">
    <property type="entry name" value="RMMBL"/>
</dbReference>
<dbReference type="GO" id="GO:0004521">
    <property type="term" value="F:RNA endonuclease activity"/>
    <property type="evidence" value="ECO:0007669"/>
    <property type="project" value="TreeGrafter"/>
</dbReference>
<dbReference type="InterPro" id="IPR001279">
    <property type="entry name" value="Metallo-B-lactamas"/>
</dbReference>
<dbReference type="Pfam" id="PF07521">
    <property type="entry name" value="RMMBL"/>
    <property type="match status" value="1"/>
</dbReference>
<name>A0A9D9ECH4_9SPIR</name>
<sequence>MEIRFCGAARQVTGSMFLLEGSGHSILIDCGLAQGEDERQMGTAFPFKPSQIEAVLLTHAHIDHSGRLPQLVKEGFCGTIYATGATKELCSIMLLDSAHIQESEAEWKSRKAKRSGLKAVEPLYTQEDAYEAMDHFQTVEYDQMLTLAEDLHVRFIDAGHLLGSASLEIFLEEGGKTKKIVFSGDIGNLDQPIIKDPDYVEKADVVVMESTYGDRRHEKKVMGLSERARALAEITDRTFKRGGKLIIPSFAVGRTQEILYLYRIISERGMLDYRPTVFLDSPLAVRATRIFKDAIRGDYYDEEAMELVAKGLNPVDFPGLVKTQDVNDSIALNSRKEPCVIISSSGMCDAGRIKHHLKHNLYRSECTVLFVGYQAAGTLGRSIVDGARHVTIFGEQIDVKAEIASLPGLSGHADVDGLELWLRNIGQRPEKVFVVHGDEESALSFTKRIRSLGYNAVAPKLLESYDLDKDFELGQEEIIVDRNEKEIKAARVRLASGEEALKRLLERFDQAAASLDLKDEKRTVRLVNAIGRLASDLEDLSVKWKSDPD</sequence>
<accession>A0A9D9ECH4</accession>
<dbReference type="Pfam" id="PF00753">
    <property type="entry name" value="Lactamase_B"/>
    <property type="match status" value="1"/>
</dbReference>
<proteinExistence type="predicted"/>
<reference evidence="4" key="2">
    <citation type="journal article" date="2021" name="PeerJ">
        <title>Extensive microbial diversity within the chicken gut microbiome revealed by metagenomics and culture.</title>
        <authorList>
            <person name="Gilroy R."/>
            <person name="Ravi A."/>
            <person name="Getino M."/>
            <person name="Pursley I."/>
            <person name="Horton D.L."/>
            <person name="Alikhan N.F."/>
            <person name="Baker D."/>
            <person name="Gharbi K."/>
            <person name="Hall N."/>
            <person name="Watson M."/>
            <person name="Adriaenssens E.M."/>
            <person name="Foster-Nyarko E."/>
            <person name="Jarju S."/>
            <person name="Secka A."/>
            <person name="Antonio M."/>
            <person name="Oren A."/>
            <person name="Chaudhuri R.R."/>
            <person name="La Ragione R."/>
            <person name="Hildebrand F."/>
            <person name="Pallen M.J."/>
        </authorList>
    </citation>
    <scope>NUCLEOTIDE SEQUENCE</scope>
    <source>
        <strain evidence="4">11167</strain>
    </source>
</reference>
<feature type="domain" description="Beta-Casp" evidence="3">
    <location>
        <begin position="255"/>
        <end position="383"/>
    </location>
</feature>
<dbReference type="PANTHER" id="PTHR11203">
    <property type="entry name" value="CLEAVAGE AND POLYADENYLATION SPECIFICITY FACTOR FAMILY MEMBER"/>
    <property type="match status" value="1"/>
</dbReference>
<dbReference type="Gene3D" id="3.40.50.10890">
    <property type="match status" value="1"/>
</dbReference>
<organism evidence="4 5">
    <name type="scientific">Candidatus Aphodenecus pullistercoris</name>
    <dbReference type="NCBI Taxonomy" id="2840669"/>
    <lineage>
        <taxon>Bacteria</taxon>
        <taxon>Pseudomonadati</taxon>
        <taxon>Spirochaetota</taxon>
        <taxon>Spirochaetia</taxon>
        <taxon>Spirochaetales</taxon>
        <taxon>Candidatus Aphodenecus</taxon>
    </lineage>
</organism>
<comment type="caution">
    <text evidence="4">The sequence shown here is derived from an EMBL/GenBank/DDBJ whole genome shotgun (WGS) entry which is preliminary data.</text>
</comment>
<dbReference type="Proteomes" id="UP000823633">
    <property type="component" value="Unassembled WGS sequence"/>
</dbReference>
<reference evidence="4" key="1">
    <citation type="submission" date="2020-10" db="EMBL/GenBank/DDBJ databases">
        <authorList>
            <person name="Gilroy R."/>
        </authorList>
    </citation>
    <scope>NUCLEOTIDE SEQUENCE</scope>
    <source>
        <strain evidence="4">11167</strain>
    </source>
</reference>